<keyword evidence="2" id="KW-1185">Reference proteome</keyword>
<accession>A0ABY5DCL3</accession>
<dbReference type="PANTHER" id="PTHR34613:SF1">
    <property type="entry name" value="SLL6017 PROTEIN"/>
    <property type="match status" value="1"/>
</dbReference>
<dbReference type="PANTHER" id="PTHR34613">
    <property type="entry name" value="SLL0800 PROTEIN"/>
    <property type="match status" value="1"/>
</dbReference>
<gene>
    <name evidence="1" type="ORF">NE857_03870</name>
</gene>
<proteinExistence type="predicted"/>
<evidence type="ECO:0000313" key="1">
    <source>
        <dbReference type="EMBL" id="USY20801.1"/>
    </source>
</evidence>
<reference evidence="1" key="1">
    <citation type="submission" date="2022-06" db="EMBL/GenBank/DDBJ databases">
        <authorList>
            <person name="Ping M."/>
        </authorList>
    </citation>
    <scope>NUCLEOTIDE SEQUENCE</scope>
    <source>
        <strain evidence="1">JCM11759T</strain>
    </source>
</reference>
<sequence>MPGFDHELQVRLLQNRPSLVPLMLRDTLGFPVPDFARAELGCGDHTKLQPTPFTSDNVVVLYDSDGRKLLAILSEVQQKKDDDKPYTWPLYLATVREQLRCPVRLMVVCPDAATERWARRPIELETGGAVLRPAVLGPSNTPIVDDIDRAKRLPELAVLSAAAHGDNPAVLKAAESALDDLPEHTRLIYYDFIESKLSVAARLMWEELMATGTYEWQSDFARKYVGQGREEGRALGLAEGREEGREEGLEEGLAKARREDILRLLEAHEVAVEASARSRIEECSDLEQLDTWFTRAISAESTDELFD</sequence>
<dbReference type="RefSeq" id="WP_254419826.1">
    <property type="nucleotide sequence ID" value="NZ_BAAAJB010000049.1"/>
</dbReference>
<evidence type="ECO:0000313" key="2">
    <source>
        <dbReference type="Proteomes" id="UP001055940"/>
    </source>
</evidence>
<dbReference type="EMBL" id="CP099837">
    <property type="protein sequence ID" value="USY20801.1"/>
    <property type="molecule type" value="Genomic_DNA"/>
</dbReference>
<organism evidence="1 2">
    <name type="scientific">Nocardiopsis exhalans</name>
    <dbReference type="NCBI Taxonomy" id="163604"/>
    <lineage>
        <taxon>Bacteria</taxon>
        <taxon>Bacillati</taxon>
        <taxon>Actinomycetota</taxon>
        <taxon>Actinomycetes</taxon>
        <taxon>Streptosporangiales</taxon>
        <taxon>Nocardiopsidaceae</taxon>
        <taxon>Nocardiopsis</taxon>
    </lineage>
</organism>
<name>A0ABY5DCL3_9ACTN</name>
<dbReference type="Proteomes" id="UP001055940">
    <property type="component" value="Chromosome"/>
</dbReference>
<protein>
    <submittedName>
        <fullName evidence="1">Uncharacterized protein</fullName>
    </submittedName>
</protein>